<feature type="transmembrane region" description="Helical" evidence="8">
    <location>
        <begin position="153"/>
        <end position="172"/>
    </location>
</feature>
<keyword evidence="5" id="KW-0378">Hydrolase</keyword>
<evidence type="ECO:0000256" key="2">
    <source>
        <dbReference type="ARBA" id="ARBA00022475"/>
    </source>
</evidence>
<protein>
    <submittedName>
        <fullName evidence="9">Exosortase family protein XrtF</fullName>
    </submittedName>
</protein>
<proteinExistence type="predicted"/>
<keyword evidence="10" id="KW-1185">Reference proteome</keyword>
<evidence type="ECO:0000256" key="8">
    <source>
        <dbReference type="SAM" id="Phobius"/>
    </source>
</evidence>
<dbReference type="KEGG" id="falb:HYN59_07925"/>
<dbReference type="OrthoDB" id="678161at2"/>
<feature type="transmembrane region" description="Helical" evidence="8">
    <location>
        <begin position="87"/>
        <end position="109"/>
    </location>
</feature>
<dbReference type="RefSeq" id="WP_108777763.1">
    <property type="nucleotide sequence ID" value="NZ_CP029186.1"/>
</dbReference>
<feature type="transmembrane region" description="Helical" evidence="8">
    <location>
        <begin position="9"/>
        <end position="31"/>
    </location>
</feature>
<evidence type="ECO:0000256" key="4">
    <source>
        <dbReference type="ARBA" id="ARBA00022692"/>
    </source>
</evidence>
<evidence type="ECO:0000313" key="9">
    <source>
        <dbReference type="EMBL" id="AWH85058.1"/>
    </source>
</evidence>
<dbReference type="GO" id="GO:0005886">
    <property type="term" value="C:plasma membrane"/>
    <property type="evidence" value="ECO:0007669"/>
    <property type="project" value="UniProtKB-SubCell"/>
</dbReference>
<sequence>MDVLRKNRAFFLFLLKFGGSYLVLSLVYWAYLSRYDAATFEADGMTHLVAEQASGFVNLLGDKAHIEKKPFEASYFFFVNDRRVARVVEGCNAVSVIILFVAFIVAFSTTFKRTSLYILIGILLLHVLNVARVGLLGMGLYHYNEYGHLLHDIVFPLFIYGVVFALWVAWVMKFSGNKKKNAA</sequence>
<dbReference type="AlphaFoldDB" id="A0A2S1QXD3"/>
<evidence type="ECO:0000256" key="5">
    <source>
        <dbReference type="ARBA" id="ARBA00022801"/>
    </source>
</evidence>
<dbReference type="NCBIfam" id="TIGR04128">
    <property type="entry name" value="exoso_Fjoh_1448"/>
    <property type="match status" value="1"/>
</dbReference>
<dbReference type="GO" id="GO:0006508">
    <property type="term" value="P:proteolysis"/>
    <property type="evidence" value="ECO:0007669"/>
    <property type="project" value="UniProtKB-KW"/>
</dbReference>
<evidence type="ECO:0000256" key="3">
    <source>
        <dbReference type="ARBA" id="ARBA00022670"/>
    </source>
</evidence>
<dbReference type="Proteomes" id="UP000244929">
    <property type="component" value="Chromosome"/>
</dbReference>
<evidence type="ECO:0000256" key="6">
    <source>
        <dbReference type="ARBA" id="ARBA00022989"/>
    </source>
</evidence>
<evidence type="ECO:0000256" key="1">
    <source>
        <dbReference type="ARBA" id="ARBA00004651"/>
    </source>
</evidence>
<keyword evidence="3" id="KW-0645">Protease</keyword>
<dbReference type="Pfam" id="PF09721">
    <property type="entry name" value="Exosortase_EpsH"/>
    <property type="match status" value="1"/>
</dbReference>
<dbReference type="InterPro" id="IPR026323">
    <property type="entry name" value="Exosortase-related_prot_XrtF"/>
</dbReference>
<keyword evidence="6 8" id="KW-1133">Transmembrane helix</keyword>
<feature type="transmembrane region" description="Helical" evidence="8">
    <location>
        <begin position="116"/>
        <end position="141"/>
    </location>
</feature>
<keyword evidence="4 8" id="KW-0812">Transmembrane</keyword>
<organism evidence="9 10">
    <name type="scientific">Flavobacterium album</name>
    <dbReference type="NCBI Taxonomy" id="2175091"/>
    <lineage>
        <taxon>Bacteria</taxon>
        <taxon>Pseudomonadati</taxon>
        <taxon>Bacteroidota</taxon>
        <taxon>Flavobacteriia</taxon>
        <taxon>Flavobacteriales</taxon>
        <taxon>Flavobacteriaceae</taxon>
        <taxon>Flavobacterium</taxon>
    </lineage>
</organism>
<dbReference type="InterPro" id="IPR026392">
    <property type="entry name" value="Exo/Archaeosortase_dom"/>
</dbReference>
<keyword evidence="7 8" id="KW-0472">Membrane</keyword>
<keyword evidence="2" id="KW-1003">Cell membrane</keyword>
<dbReference type="EMBL" id="CP029186">
    <property type="protein sequence ID" value="AWH85058.1"/>
    <property type="molecule type" value="Genomic_DNA"/>
</dbReference>
<name>A0A2S1QXD3_9FLAO</name>
<dbReference type="InterPro" id="IPR019127">
    <property type="entry name" value="Exosortase"/>
</dbReference>
<reference evidence="9 10" key="1">
    <citation type="submission" date="2018-04" db="EMBL/GenBank/DDBJ databases">
        <title>Genome sequencing of Flavobacterium sp. HYN0059.</title>
        <authorList>
            <person name="Yi H."/>
            <person name="Baek C."/>
        </authorList>
    </citation>
    <scope>NUCLEOTIDE SEQUENCE [LARGE SCALE GENOMIC DNA]</scope>
    <source>
        <strain evidence="9 10">HYN0059</strain>
    </source>
</reference>
<dbReference type="NCBIfam" id="TIGR04178">
    <property type="entry name" value="exo_archaeo"/>
    <property type="match status" value="1"/>
</dbReference>
<dbReference type="GO" id="GO:0008233">
    <property type="term" value="F:peptidase activity"/>
    <property type="evidence" value="ECO:0007669"/>
    <property type="project" value="UniProtKB-KW"/>
</dbReference>
<evidence type="ECO:0000313" key="10">
    <source>
        <dbReference type="Proteomes" id="UP000244929"/>
    </source>
</evidence>
<accession>A0A2S1QXD3</accession>
<evidence type="ECO:0000256" key="7">
    <source>
        <dbReference type="ARBA" id="ARBA00023136"/>
    </source>
</evidence>
<comment type="subcellular location">
    <subcellularLocation>
        <location evidence="1">Cell membrane</location>
        <topology evidence="1">Multi-pass membrane protein</topology>
    </subcellularLocation>
</comment>
<gene>
    <name evidence="9" type="primary">xrtF</name>
    <name evidence="9" type="ORF">HYN59_07925</name>
</gene>